<evidence type="ECO:0000256" key="3">
    <source>
        <dbReference type="ARBA" id="ARBA00022679"/>
    </source>
</evidence>
<dbReference type="PROSITE" id="PS51679">
    <property type="entry name" value="SAM_MT_C5"/>
    <property type="match status" value="1"/>
</dbReference>
<dbReference type="Proteomes" id="UP000076925">
    <property type="component" value="Unassembled WGS sequence"/>
</dbReference>
<reference evidence="8 9" key="1">
    <citation type="journal article" date="2013" name="Genome Biol. Evol.">
        <title>Genomes of Stigonematalean cyanobacteria (subsection V) and the evolution of oxygenic photosynthesis from prokaryotes to plastids.</title>
        <authorList>
            <person name="Dagan T."/>
            <person name="Roettger M."/>
            <person name="Stucken K."/>
            <person name="Landan G."/>
            <person name="Koch R."/>
            <person name="Major P."/>
            <person name="Gould S.B."/>
            <person name="Goremykin V.V."/>
            <person name="Rippka R."/>
            <person name="Tandeau de Marsac N."/>
            <person name="Gugger M."/>
            <person name="Lockhart P.J."/>
            <person name="Allen J.F."/>
            <person name="Brune I."/>
            <person name="Maus I."/>
            <person name="Puhler A."/>
            <person name="Martin W.F."/>
        </authorList>
    </citation>
    <scope>NUCLEOTIDE SEQUENCE [LARGE SCALE GENOMIC DNA]</scope>
    <source>
        <strain evidence="8 9">PCC 7110</strain>
    </source>
</reference>
<accession>A0A139XGX5</accession>
<organism evidence="8 9">
    <name type="scientific">Scytonema hofmannii PCC 7110</name>
    <dbReference type="NCBI Taxonomy" id="128403"/>
    <lineage>
        <taxon>Bacteria</taxon>
        <taxon>Bacillati</taxon>
        <taxon>Cyanobacteriota</taxon>
        <taxon>Cyanophyceae</taxon>
        <taxon>Nostocales</taxon>
        <taxon>Scytonemataceae</taxon>
        <taxon>Scytonema</taxon>
    </lineage>
</organism>
<gene>
    <name evidence="8" type="ORF">WA1_01910</name>
</gene>
<dbReference type="GO" id="GO:0009307">
    <property type="term" value="P:DNA restriction-modification system"/>
    <property type="evidence" value="ECO:0007669"/>
    <property type="project" value="UniProtKB-KW"/>
</dbReference>
<dbReference type="Gene3D" id="3.40.50.150">
    <property type="entry name" value="Vaccinia Virus protein VP39"/>
    <property type="match status" value="1"/>
</dbReference>
<keyword evidence="2 6" id="KW-0489">Methyltransferase</keyword>
<evidence type="ECO:0000256" key="4">
    <source>
        <dbReference type="ARBA" id="ARBA00022691"/>
    </source>
</evidence>
<dbReference type="PANTHER" id="PTHR10629:SF52">
    <property type="entry name" value="DNA (CYTOSINE-5)-METHYLTRANSFERASE 1"/>
    <property type="match status" value="1"/>
</dbReference>
<dbReference type="InterPro" id="IPR029063">
    <property type="entry name" value="SAM-dependent_MTases_sf"/>
</dbReference>
<sequence length="387" mass="43224">MTHKIIDLFAGAGGLTTGFHLAGFGSLCAIDVEAKALATYKQNYPNTKIVNQDILKVDPSDLRSWLGLQKEELTALIGGPPCQGFSRNIPADYRYLNDSRNQLYRTFLEFVKEFRPLYIVIENVPEILKAYDGVIRHEITEQLEAQGYKVSSASLNSANYGVPQTRARAFFLASLDQYLQFPKPTHSGDIRSDYRAKKSCNQLTLLESNISSVVTVRDAIGDLPSLEAGQEYNAEIYPIPPQTPYQAIIRNGSTKLTNHIARALSPIQMSRARVLSEGQDARDLPPELAPKKHYSGAYGRLYWDKPARTITRWVFHPGSGRFFHPTQNRTITIREAARLHSYPDNFHFLGTYTEMASQIGESVPPLLGKVIAEAILQAHNQKSGVLS</sequence>
<feature type="active site" evidence="6">
    <location>
        <position position="82"/>
    </location>
</feature>
<dbReference type="SUPFAM" id="SSF53335">
    <property type="entry name" value="S-adenosyl-L-methionine-dependent methyltransferases"/>
    <property type="match status" value="1"/>
</dbReference>
<evidence type="ECO:0000256" key="5">
    <source>
        <dbReference type="ARBA" id="ARBA00022747"/>
    </source>
</evidence>
<keyword evidence="5" id="KW-0680">Restriction system</keyword>
<comment type="similarity">
    <text evidence="6 7">Belongs to the class I-like SAM-binding methyltransferase superfamily. C5-methyltransferase family.</text>
</comment>
<evidence type="ECO:0000256" key="6">
    <source>
        <dbReference type="PROSITE-ProRule" id="PRU01016"/>
    </source>
</evidence>
<evidence type="ECO:0000256" key="1">
    <source>
        <dbReference type="ARBA" id="ARBA00011975"/>
    </source>
</evidence>
<dbReference type="InterPro" id="IPR001525">
    <property type="entry name" value="C5_MeTfrase"/>
</dbReference>
<dbReference type="NCBIfam" id="TIGR00675">
    <property type="entry name" value="dcm"/>
    <property type="match status" value="1"/>
</dbReference>
<dbReference type="STRING" id="128403.WA1_01910"/>
<keyword evidence="9" id="KW-1185">Reference proteome</keyword>
<evidence type="ECO:0000256" key="7">
    <source>
        <dbReference type="RuleBase" id="RU000416"/>
    </source>
</evidence>
<dbReference type="GO" id="GO:0044027">
    <property type="term" value="P:negative regulation of gene expression via chromosomal CpG island methylation"/>
    <property type="evidence" value="ECO:0007669"/>
    <property type="project" value="TreeGrafter"/>
</dbReference>
<dbReference type="PANTHER" id="PTHR10629">
    <property type="entry name" value="CYTOSINE-SPECIFIC METHYLTRANSFERASE"/>
    <property type="match status" value="1"/>
</dbReference>
<keyword evidence="4 6" id="KW-0949">S-adenosyl-L-methionine</keyword>
<proteinExistence type="inferred from homology"/>
<protein>
    <recommendedName>
        <fullName evidence="1">DNA (cytosine-5-)-methyltransferase</fullName>
        <ecNumber evidence="1">2.1.1.37</ecNumber>
    </recommendedName>
</protein>
<dbReference type="AlphaFoldDB" id="A0A139XGX5"/>
<dbReference type="OrthoDB" id="451520at2"/>
<keyword evidence="3 6" id="KW-0808">Transferase</keyword>
<dbReference type="RefSeq" id="WP_017741204.1">
    <property type="nucleotide sequence ID" value="NZ_KQ976354.1"/>
</dbReference>
<dbReference type="GO" id="GO:0032259">
    <property type="term" value="P:methylation"/>
    <property type="evidence" value="ECO:0007669"/>
    <property type="project" value="UniProtKB-KW"/>
</dbReference>
<evidence type="ECO:0000256" key="2">
    <source>
        <dbReference type="ARBA" id="ARBA00022603"/>
    </source>
</evidence>
<dbReference type="EC" id="2.1.1.37" evidence="1"/>
<dbReference type="EMBL" id="ANNX02000012">
    <property type="protein sequence ID" value="KYC43931.1"/>
    <property type="molecule type" value="Genomic_DNA"/>
</dbReference>
<dbReference type="InterPro" id="IPR050390">
    <property type="entry name" value="C5-Methyltransferase"/>
</dbReference>
<dbReference type="Gene3D" id="3.90.120.10">
    <property type="entry name" value="DNA Methylase, subunit A, domain 2"/>
    <property type="match status" value="1"/>
</dbReference>
<evidence type="ECO:0000313" key="9">
    <source>
        <dbReference type="Proteomes" id="UP000076925"/>
    </source>
</evidence>
<evidence type="ECO:0000313" key="8">
    <source>
        <dbReference type="EMBL" id="KYC43931.1"/>
    </source>
</evidence>
<dbReference type="PRINTS" id="PR00105">
    <property type="entry name" value="C5METTRFRASE"/>
</dbReference>
<name>A0A139XGX5_9CYAN</name>
<dbReference type="Pfam" id="PF00145">
    <property type="entry name" value="DNA_methylase"/>
    <property type="match status" value="1"/>
</dbReference>
<dbReference type="GO" id="GO:0003677">
    <property type="term" value="F:DNA binding"/>
    <property type="evidence" value="ECO:0007669"/>
    <property type="project" value="TreeGrafter"/>
</dbReference>
<comment type="caution">
    <text evidence="8">The sequence shown here is derived from an EMBL/GenBank/DDBJ whole genome shotgun (WGS) entry which is preliminary data.</text>
</comment>
<dbReference type="GO" id="GO:0003886">
    <property type="term" value="F:DNA (cytosine-5-)-methyltransferase activity"/>
    <property type="evidence" value="ECO:0007669"/>
    <property type="project" value="UniProtKB-EC"/>
</dbReference>